<comment type="caution">
    <text evidence="2">The sequence shown here is derived from an EMBL/GenBank/DDBJ whole genome shotgun (WGS) entry which is preliminary data.</text>
</comment>
<reference evidence="2" key="1">
    <citation type="journal article" date="2019" name="bioRxiv">
        <title>The Genome of the Zebra Mussel, Dreissena polymorpha: A Resource for Invasive Species Research.</title>
        <authorList>
            <person name="McCartney M.A."/>
            <person name="Auch B."/>
            <person name="Kono T."/>
            <person name="Mallez S."/>
            <person name="Zhang Y."/>
            <person name="Obille A."/>
            <person name="Becker A."/>
            <person name="Abrahante J.E."/>
            <person name="Garbe J."/>
            <person name="Badalamenti J.P."/>
            <person name="Herman A."/>
            <person name="Mangelson H."/>
            <person name="Liachko I."/>
            <person name="Sullivan S."/>
            <person name="Sone E.D."/>
            <person name="Koren S."/>
            <person name="Silverstein K.A.T."/>
            <person name="Beckman K.B."/>
            <person name="Gohl D.M."/>
        </authorList>
    </citation>
    <scope>NUCLEOTIDE SEQUENCE</scope>
    <source>
        <strain evidence="2">Duluth1</strain>
        <tissue evidence="2">Whole animal</tissue>
    </source>
</reference>
<proteinExistence type="predicted"/>
<dbReference type="AlphaFoldDB" id="A0A9D4GLK5"/>
<reference evidence="2" key="2">
    <citation type="submission" date="2020-11" db="EMBL/GenBank/DDBJ databases">
        <authorList>
            <person name="McCartney M.A."/>
            <person name="Auch B."/>
            <person name="Kono T."/>
            <person name="Mallez S."/>
            <person name="Becker A."/>
            <person name="Gohl D.M."/>
            <person name="Silverstein K.A.T."/>
            <person name="Koren S."/>
            <person name="Bechman K.B."/>
            <person name="Herman A."/>
            <person name="Abrahante J.E."/>
            <person name="Garbe J."/>
        </authorList>
    </citation>
    <scope>NUCLEOTIDE SEQUENCE</scope>
    <source>
        <strain evidence="2">Duluth1</strain>
        <tissue evidence="2">Whole animal</tissue>
    </source>
</reference>
<feature type="region of interest" description="Disordered" evidence="1">
    <location>
        <begin position="1"/>
        <end position="27"/>
    </location>
</feature>
<dbReference type="EMBL" id="JAIWYP010000005">
    <property type="protein sequence ID" value="KAH3819098.1"/>
    <property type="molecule type" value="Genomic_DNA"/>
</dbReference>
<organism evidence="2 3">
    <name type="scientific">Dreissena polymorpha</name>
    <name type="common">Zebra mussel</name>
    <name type="synonym">Mytilus polymorpha</name>
    <dbReference type="NCBI Taxonomy" id="45954"/>
    <lineage>
        <taxon>Eukaryota</taxon>
        <taxon>Metazoa</taxon>
        <taxon>Spiralia</taxon>
        <taxon>Lophotrochozoa</taxon>
        <taxon>Mollusca</taxon>
        <taxon>Bivalvia</taxon>
        <taxon>Autobranchia</taxon>
        <taxon>Heteroconchia</taxon>
        <taxon>Euheterodonta</taxon>
        <taxon>Imparidentia</taxon>
        <taxon>Neoheterodontei</taxon>
        <taxon>Myida</taxon>
        <taxon>Dreissenoidea</taxon>
        <taxon>Dreissenidae</taxon>
        <taxon>Dreissena</taxon>
    </lineage>
</organism>
<evidence type="ECO:0000313" key="2">
    <source>
        <dbReference type="EMBL" id="KAH3819098.1"/>
    </source>
</evidence>
<keyword evidence="3" id="KW-1185">Reference proteome</keyword>
<feature type="compositionally biased region" description="Basic and acidic residues" evidence="1">
    <location>
        <begin position="95"/>
        <end position="110"/>
    </location>
</feature>
<evidence type="ECO:0000313" key="3">
    <source>
        <dbReference type="Proteomes" id="UP000828390"/>
    </source>
</evidence>
<accession>A0A9D4GLK5</accession>
<dbReference type="Proteomes" id="UP000828390">
    <property type="component" value="Unassembled WGS sequence"/>
</dbReference>
<name>A0A9D4GLK5_DREPO</name>
<feature type="region of interest" description="Disordered" evidence="1">
    <location>
        <begin position="58"/>
        <end position="110"/>
    </location>
</feature>
<sequence length="110" mass="11950">MRSHSNATLDAHVAQETTYTSRPGRVSPAEDFLEDFAQESSSGMVKVCTADGFANPTRTTIPPALDKLGRFEKPNGNGLEMDRTNAMANTSAPTGRERPMDKNEPNVHSN</sequence>
<evidence type="ECO:0000256" key="1">
    <source>
        <dbReference type="SAM" id="MobiDB-lite"/>
    </source>
</evidence>
<protein>
    <submittedName>
        <fullName evidence="2">Uncharacterized protein</fullName>
    </submittedName>
</protein>
<gene>
    <name evidence="2" type="ORF">DPMN_120830</name>
</gene>